<reference evidence="1 2" key="1">
    <citation type="submission" date="2022-04" db="EMBL/GenBank/DDBJ databases">
        <title>Genome draft of Actinomadura sp. ATCC 31491.</title>
        <authorList>
            <person name="Shi X."/>
            <person name="Du Y."/>
        </authorList>
    </citation>
    <scope>NUCLEOTIDE SEQUENCE [LARGE SCALE GENOMIC DNA]</scope>
    <source>
        <strain evidence="1 2">ATCC 31491</strain>
    </source>
</reference>
<organism evidence="1 2">
    <name type="scientific">Actinomadura luzonensis</name>
    <dbReference type="NCBI Taxonomy" id="2805427"/>
    <lineage>
        <taxon>Bacteria</taxon>
        <taxon>Bacillati</taxon>
        <taxon>Actinomycetota</taxon>
        <taxon>Actinomycetes</taxon>
        <taxon>Streptosporangiales</taxon>
        <taxon>Thermomonosporaceae</taxon>
        <taxon>Actinomadura</taxon>
    </lineage>
</organism>
<accession>A0ABT0G650</accession>
<protein>
    <submittedName>
        <fullName evidence="1">Uncharacterized protein</fullName>
    </submittedName>
</protein>
<keyword evidence="2" id="KW-1185">Reference proteome</keyword>
<evidence type="ECO:0000313" key="2">
    <source>
        <dbReference type="Proteomes" id="UP001317259"/>
    </source>
</evidence>
<dbReference type="EMBL" id="JAKRKC020000002">
    <property type="protein sequence ID" value="MCK2219556.1"/>
    <property type="molecule type" value="Genomic_DNA"/>
</dbReference>
<dbReference type="Proteomes" id="UP001317259">
    <property type="component" value="Unassembled WGS sequence"/>
</dbReference>
<gene>
    <name evidence="1" type="ORF">MF672_038050</name>
</gene>
<dbReference type="RefSeq" id="WP_247815642.1">
    <property type="nucleotide sequence ID" value="NZ_JAKRKC020000002.1"/>
</dbReference>
<name>A0ABT0G650_9ACTN</name>
<evidence type="ECO:0000313" key="1">
    <source>
        <dbReference type="EMBL" id="MCK2219556.1"/>
    </source>
</evidence>
<sequence length="83" mass="9273">MAWRGYAVTYRWRPYVARGLLRVVEASRCERYVLCYEEGEFFVLRRAAGTAVCEEAVRGGFAAASSAWVWLTRACCLICGPGG</sequence>
<proteinExistence type="predicted"/>
<comment type="caution">
    <text evidence="1">The sequence shown here is derived from an EMBL/GenBank/DDBJ whole genome shotgun (WGS) entry which is preliminary data.</text>
</comment>